<feature type="compositionally biased region" description="Low complexity" evidence="1">
    <location>
        <begin position="104"/>
        <end position="113"/>
    </location>
</feature>
<gene>
    <name evidence="2" type="ORF">THAOC_26778</name>
</gene>
<evidence type="ECO:0000256" key="1">
    <source>
        <dbReference type="SAM" id="MobiDB-lite"/>
    </source>
</evidence>
<evidence type="ECO:0000313" key="2">
    <source>
        <dbReference type="EMBL" id="EJK53722.1"/>
    </source>
</evidence>
<feature type="compositionally biased region" description="Basic and acidic residues" evidence="1">
    <location>
        <begin position="92"/>
        <end position="103"/>
    </location>
</feature>
<proteinExistence type="predicted"/>
<sequence length="191" mass="20537">RRGEVGGRVDHLVRHVGAPVAGQGAGRTGDVREGPGAAALLVAGAVRRARRRFVRRHILVFFACCVNLQPFATAPSSSASPQEQGGIVKPRTSSELEGWRRIESSSPRSSPSLPYGPGTRGSVIRPCLGNLRNDERSVGDGLRRRFSGLAGPAPFDDLRTRRAAVRRASRSEIYPVSSSVLFHLAKGRHIS</sequence>
<organism evidence="2 3">
    <name type="scientific">Thalassiosira oceanica</name>
    <name type="common">Marine diatom</name>
    <dbReference type="NCBI Taxonomy" id="159749"/>
    <lineage>
        <taxon>Eukaryota</taxon>
        <taxon>Sar</taxon>
        <taxon>Stramenopiles</taxon>
        <taxon>Ochrophyta</taxon>
        <taxon>Bacillariophyta</taxon>
        <taxon>Coscinodiscophyceae</taxon>
        <taxon>Thalassiosirophycidae</taxon>
        <taxon>Thalassiosirales</taxon>
        <taxon>Thalassiosiraceae</taxon>
        <taxon>Thalassiosira</taxon>
    </lineage>
</organism>
<feature type="non-terminal residue" evidence="2">
    <location>
        <position position="1"/>
    </location>
</feature>
<name>K0S4D1_THAOC</name>
<protein>
    <submittedName>
        <fullName evidence="2">Uncharacterized protein</fullName>
    </submittedName>
</protein>
<feature type="region of interest" description="Disordered" evidence="1">
    <location>
        <begin position="73"/>
        <end position="120"/>
    </location>
</feature>
<reference evidence="2 3" key="1">
    <citation type="journal article" date="2012" name="Genome Biol.">
        <title>Genome and low-iron response of an oceanic diatom adapted to chronic iron limitation.</title>
        <authorList>
            <person name="Lommer M."/>
            <person name="Specht M."/>
            <person name="Roy A.S."/>
            <person name="Kraemer L."/>
            <person name="Andreson R."/>
            <person name="Gutowska M.A."/>
            <person name="Wolf J."/>
            <person name="Bergner S.V."/>
            <person name="Schilhabel M.B."/>
            <person name="Klostermeier U.C."/>
            <person name="Beiko R.G."/>
            <person name="Rosenstiel P."/>
            <person name="Hippler M."/>
            <person name="Laroche J."/>
        </authorList>
    </citation>
    <scope>NUCLEOTIDE SEQUENCE [LARGE SCALE GENOMIC DNA]</scope>
    <source>
        <strain evidence="2 3">CCMP1005</strain>
    </source>
</reference>
<dbReference type="AlphaFoldDB" id="K0S4D1"/>
<keyword evidence="3" id="KW-1185">Reference proteome</keyword>
<dbReference type="Proteomes" id="UP000266841">
    <property type="component" value="Unassembled WGS sequence"/>
</dbReference>
<dbReference type="EMBL" id="AGNL01037179">
    <property type="protein sequence ID" value="EJK53722.1"/>
    <property type="molecule type" value="Genomic_DNA"/>
</dbReference>
<comment type="caution">
    <text evidence="2">The sequence shown here is derived from an EMBL/GenBank/DDBJ whole genome shotgun (WGS) entry which is preliminary data.</text>
</comment>
<accession>K0S4D1</accession>
<evidence type="ECO:0000313" key="3">
    <source>
        <dbReference type="Proteomes" id="UP000266841"/>
    </source>
</evidence>